<organism evidence="6 8">
    <name type="scientific">Azospirillum argentinense</name>
    <dbReference type="NCBI Taxonomy" id="2970906"/>
    <lineage>
        <taxon>Bacteria</taxon>
        <taxon>Pseudomonadati</taxon>
        <taxon>Pseudomonadota</taxon>
        <taxon>Alphaproteobacteria</taxon>
        <taxon>Rhodospirillales</taxon>
        <taxon>Azospirillaceae</taxon>
        <taxon>Azospirillum</taxon>
    </lineage>
</organism>
<evidence type="ECO:0000256" key="4">
    <source>
        <dbReference type="SAM" id="SignalP"/>
    </source>
</evidence>
<dbReference type="Gene3D" id="3.90.76.10">
    <property type="entry name" value="Dipeptide-binding Protein, Domain 1"/>
    <property type="match status" value="1"/>
</dbReference>
<dbReference type="PROSITE" id="PS01040">
    <property type="entry name" value="SBP_BACTERIAL_5"/>
    <property type="match status" value="1"/>
</dbReference>
<dbReference type="Proteomes" id="UP000236268">
    <property type="component" value="Unassembled WGS sequence"/>
</dbReference>
<evidence type="ECO:0000313" key="8">
    <source>
        <dbReference type="Proteomes" id="UP000027186"/>
    </source>
</evidence>
<dbReference type="InterPro" id="IPR039424">
    <property type="entry name" value="SBP_5"/>
</dbReference>
<dbReference type="PIRSF" id="PIRSF002741">
    <property type="entry name" value="MppA"/>
    <property type="match status" value="1"/>
</dbReference>
<feature type="signal peptide" evidence="4">
    <location>
        <begin position="1"/>
        <end position="29"/>
    </location>
</feature>
<evidence type="ECO:0000313" key="7">
    <source>
        <dbReference type="EMBL" id="PNQ97666.1"/>
    </source>
</evidence>
<dbReference type="PANTHER" id="PTHR30290">
    <property type="entry name" value="PERIPLASMIC BINDING COMPONENT OF ABC TRANSPORTER"/>
    <property type="match status" value="1"/>
</dbReference>
<dbReference type="GO" id="GO:0030288">
    <property type="term" value="C:outer membrane-bounded periplasmic space"/>
    <property type="evidence" value="ECO:0007669"/>
    <property type="project" value="UniProtKB-ARBA"/>
</dbReference>
<dbReference type="EMBL" id="POWG01000018">
    <property type="protein sequence ID" value="PNQ97666.1"/>
    <property type="molecule type" value="Genomic_DNA"/>
</dbReference>
<accession>A0A2K1FYS2</accession>
<reference evidence="6 8" key="1">
    <citation type="journal article" date="2014" name="Genome Announc.">
        <title>Complete Genome Sequence of the Model Rhizosphere Strain Azospirillum brasilense Az39, Successfully Applied in Agriculture.</title>
        <authorList>
            <person name="Rivera D."/>
            <person name="Revale S."/>
            <person name="Molina R."/>
            <person name="Gualpa J."/>
            <person name="Puente M."/>
            <person name="Maroniche G."/>
            <person name="Paris G."/>
            <person name="Baker D."/>
            <person name="Clavijo B."/>
            <person name="McLay K."/>
            <person name="Spaepen S."/>
            <person name="Perticari A."/>
            <person name="Vazquez M."/>
            <person name="Wisniewski-Dye F."/>
            <person name="Watkins C."/>
            <person name="Martinez-Abarca F."/>
            <person name="Vanderleyden J."/>
            <person name="Cassan F."/>
        </authorList>
    </citation>
    <scope>NUCLEOTIDE SEQUENCE [LARGE SCALE GENOMIC DNA]</scope>
    <source>
        <strain evidence="6 8">Az39</strain>
    </source>
</reference>
<dbReference type="GO" id="GO:0043190">
    <property type="term" value="C:ATP-binding cassette (ABC) transporter complex"/>
    <property type="evidence" value="ECO:0007669"/>
    <property type="project" value="InterPro"/>
</dbReference>
<dbReference type="InterPro" id="IPR000914">
    <property type="entry name" value="SBP_5_dom"/>
</dbReference>
<evidence type="ECO:0000313" key="6">
    <source>
        <dbReference type="EMBL" id="AIB12930.1"/>
    </source>
</evidence>
<name>A0A060DJJ4_9PROT</name>
<dbReference type="SUPFAM" id="SSF53850">
    <property type="entry name" value="Periplasmic binding protein-like II"/>
    <property type="match status" value="1"/>
</dbReference>
<dbReference type="GO" id="GO:0015833">
    <property type="term" value="P:peptide transport"/>
    <property type="evidence" value="ECO:0007669"/>
    <property type="project" value="TreeGrafter"/>
</dbReference>
<reference evidence="7 9" key="2">
    <citation type="submission" date="2018-01" db="EMBL/GenBank/DDBJ databases">
        <title>Whole genome sequence of Azospirillum brasilense REC3 isolated from strawberry roots.</title>
        <authorList>
            <person name="Fontana C.A."/>
            <person name="Salazar S.M."/>
            <person name="Bassi D."/>
            <person name="Puglisi E."/>
            <person name="Lovaisa N.C."/>
            <person name="Toffoli L.M."/>
            <person name="Pedraza R."/>
            <person name="Cocconcelli P.S."/>
        </authorList>
    </citation>
    <scope>NUCLEOTIDE SEQUENCE [LARGE SCALE GENOMIC DNA]</scope>
    <source>
        <strain evidence="7 9">REC3</strain>
    </source>
</reference>
<proteinExistence type="inferred from homology"/>
<gene>
    <name evidence="6" type="ORF">ABAZ39_13220</name>
    <name evidence="7" type="ORF">C1S70_17770</name>
</gene>
<dbReference type="GO" id="GO:1904680">
    <property type="term" value="F:peptide transmembrane transporter activity"/>
    <property type="evidence" value="ECO:0007669"/>
    <property type="project" value="TreeGrafter"/>
</dbReference>
<dbReference type="OrthoDB" id="9803988at2"/>
<dbReference type="Gene3D" id="3.10.105.10">
    <property type="entry name" value="Dipeptide-binding Protein, Domain 3"/>
    <property type="match status" value="1"/>
</dbReference>
<feature type="chain" id="PRO_5038032052" evidence="4">
    <location>
        <begin position="30"/>
        <end position="535"/>
    </location>
</feature>
<dbReference type="Gene3D" id="3.40.190.10">
    <property type="entry name" value="Periplasmic binding protein-like II"/>
    <property type="match status" value="1"/>
</dbReference>
<comment type="subcellular location">
    <subcellularLocation>
        <location evidence="1">Periplasm</location>
    </subcellularLocation>
</comment>
<evidence type="ECO:0000256" key="1">
    <source>
        <dbReference type="ARBA" id="ARBA00004418"/>
    </source>
</evidence>
<feature type="domain" description="Solute-binding protein family 5" evidence="5">
    <location>
        <begin position="79"/>
        <end position="446"/>
    </location>
</feature>
<accession>A0A060DJJ4</accession>
<evidence type="ECO:0000256" key="3">
    <source>
        <dbReference type="ARBA" id="ARBA00022729"/>
    </source>
</evidence>
<evidence type="ECO:0000256" key="2">
    <source>
        <dbReference type="ARBA" id="ARBA00005695"/>
    </source>
</evidence>
<dbReference type="Pfam" id="PF00496">
    <property type="entry name" value="SBP_bac_5"/>
    <property type="match status" value="1"/>
</dbReference>
<dbReference type="InterPro" id="IPR030678">
    <property type="entry name" value="Peptide/Ni-bd"/>
</dbReference>
<keyword evidence="3 4" id="KW-0732">Signal</keyword>
<dbReference type="PANTHER" id="PTHR30290:SF34">
    <property type="entry name" value="ABC TRANSPORTER, PERIPLASMIC OLIGO-PEPTIDE BINDING PROTEIN, PUTATIVE-RELATED"/>
    <property type="match status" value="1"/>
</dbReference>
<dbReference type="RefSeq" id="WP_038531488.1">
    <property type="nucleotide sequence ID" value="NZ_CP007793.1"/>
</dbReference>
<dbReference type="AlphaFoldDB" id="A0A060DJJ4"/>
<sequence length="535" mass="58913">MNTLARRLAGAALLSAGLSFGLAATPVLADTPKDTLVMAWQFDDIVTLDPGEIFELSGAEYGAQVYDRLIRFDVNDVSKIYGQVAESWTVSDDGKTFTFTIRDGIKFHSGNPLTAEDVAYSLQRAVKMNKGPAFILTQFGLTPENVDQKVRATDPRTLVFETDKTYAPTFVLYCLTADVSGVVDAKLVKSKEVNGDFGAAFLKANSAGSGPFVLRQWKASELLSLEANANYWGGAPAVKRVLIRHIAEPATQRLLLEKGDVDVARNLKPEQFEPLRGNDKIRIVQAPKGTLYYFGLNQKNEVLAKPDVRKAFKYAVDYDGMAKTIMNGLGTVHQAFLPKGFLGALEENPYTYDPAKAKELLKQAGYPDGITVTMDVRNTSPSMDMAQAIQGSAAAAGITVKLLPADGKQVVTKYRARNHEALLYQWGADYQDPNTNADTFAANPDNADDAKAKPLSWRNAWDIPELTKKTAAAVEERDTAKRAAMYQELQREVLETSPFVIMFQQTEVIAERSNVEGLVWGPSFDSNYYWKVSKK</sequence>
<dbReference type="InterPro" id="IPR023765">
    <property type="entry name" value="SBP_5_CS"/>
</dbReference>
<dbReference type="KEGG" id="abq:ABAZ39_13220"/>
<dbReference type="EMBL" id="CP007793">
    <property type="protein sequence ID" value="AIB12930.1"/>
    <property type="molecule type" value="Genomic_DNA"/>
</dbReference>
<evidence type="ECO:0000259" key="5">
    <source>
        <dbReference type="Pfam" id="PF00496"/>
    </source>
</evidence>
<dbReference type="CDD" id="cd08512">
    <property type="entry name" value="PBP2_NikA_DppA_OppA_like_7"/>
    <property type="match status" value="1"/>
</dbReference>
<evidence type="ECO:0000313" key="9">
    <source>
        <dbReference type="Proteomes" id="UP000236268"/>
    </source>
</evidence>
<dbReference type="Proteomes" id="UP000027186">
    <property type="component" value="Chromosome"/>
</dbReference>
<protein>
    <submittedName>
        <fullName evidence="6">ABC transporter substrate-binding protein</fullName>
    </submittedName>
</protein>
<comment type="similarity">
    <text evidence="2">Belongs to the bacterial solute-binding protein 5 family.</text>
</comment>